<feature type="binding site" evidence="15">
    <location>
        <begin position="254"/>
        <end position="255"/>
    </location>
    <ligand>
        <name>substrate</name>
    </ligand>
</feature>
<dbReference type="RefSeq" id="WP_068538184.1">
    <property type="nucleotide sequence ID" value="NZ_LVJH01000074.1"/>
</dbReference>
<dbReference type="InterPro" id="IPR050074">
    <property type="entry name" value="DHO_dehydrogenase"/>
</dbReference>
<evidence type="ECO:0000256" key="4">
    <source>
        <dbReference type="ARBA" id="ARBA00004715"/>
    </source>
</evidence>
<evidence type="ECO:0000259" key="16">
    <source>
        <dbReference type="Pfam" id="PF01180"/>
    </source>
</evidence>
<keyword evidence="18" id="KW-1185">Reference proteome</keyword>
<dbReference type="InterPro" id="IPR005719">
    <property type="entry name" value="Dihydroorotate_DH_2"/>
</dbReference>
<feature type="binding site" evidence="15">
    <location>
        <position position="73"/>
    </location>
    <ligand>
        <name>substrate</name>
    </ligand>
</feature>
<keyword evidence="12 15" id="KW-0472">Membrane</keyword>
<evidence type="ECO:0000256" key="3">
    <source>
        <dbReference type="ARBA" id="ARBA00004370"/>
    </source>
</evidence>
<dbReference type="InterPro" id="IPR001295">
    <property type="entry name" value="Dihydroorotate_DH_CS"/>
</dbReference>
<feature type="binding site" evidence="15">
    <location>
        <position position="93"/>
    </location>
    <ligand>
        <name>FMN</name>
        <dbReference type="ChEBI" id="CHEBI:58210"/>
    </ligand>
</feature>
<name>A0A168C3W4_9BACL</name>
<comment type="function">
    <text evidence="2">Catalyzes the conversion of dihydroorotate to orotate with NAD(+) as electron acceptor.</text>
</comment>
<evidence type="ECO:0000256" key="12">
    <source>
        <dbReference type="ARBA" id="ARBA00023136"/>
    </source>
</evidence>
<dbReference type="EC" id="1.3.5.2" evidence="15"/>
<dbReference type="PANTHER" id="PTHR48109">
    <property type="entry name" value="DIHYDROOROTATE DEHYDROGENASE (QUINONE), MITOCHONDRIAL-RELATED"/>
    <property type="match status" value="1"/>
</dbReference>
<feature type="active site" description="Nucleophile" evidence="15">
    <location>
        <position position="183"/>
    </location>
</feature>
<feature type="binding site" evidence="15">
    <location>
        <position position="275"/>
    </location>
    <ligand>
        <name>FMN</name>
        <dbReference type="ChEBI" id="CHEBI:58210"/>
    </ligand>
</feature>
<comment type="pathway">
    <text evidence="4">Pyrimidine metabolism; UMP biosynthesis via de novo pathway; orotate from (S)-dihydroorotate (NAD(+) route): step 1/1.</text>
</comment>
<feature type="domain" description="Dihydroorotate dehydrogenase catalytic" evidence="16">
    <location>
        <begin position="52"/>
        <end position="347"/>
    </location>
</feature>
<protein>
    <recommendedName>
        <fullName evidence="15">Dihydroorotate dehydrogenase (quinone)</fullName>
        <ecNumber evidence="15">1.3.5.2</ecNumber>
    </recommendedName>
    <alternativeName>
        <fullName evidence="15">DHOdehase</fullName>
        <shortName evidence="15">DHOD</shortName>
        <shortName evidence="15">DHODase</shortName>
    </alternativeName>
    <alternativeName>
        <fullName evidence="15">Dihydroorotate oxidase</fullName>
    </alternativeName>
</protein>
<feature type="binding site" evidence="15">
    <location>
        <position position="253"/>
    </location>
    <ligand>
        <name>FMN</name>
        <dbReference type="ChEBI" id="CHEBI:58210"/>
    </ligand>
</feature>
<comment type="catalytic activity">
    <reaction evidence="14">
        <text>(S)-dihydroorotate + NAD(+) = orotate + NADH + H(+)</text>
        <dbReference type="Rhea" id="RHEA:13513"/>
        <dbReference type="ChEBI" id="CHEBI:15378"/>
        <dbReference type="ChEBI" id="CHEBI:30839"/>
        <dbReference type="ChEBI" id="CHEBI:30864"/>
        <dbReference type="ChEBI" id="CHEBI:57540"/>
        <dbReference type="ChEBI" id="CHEBI:57945"/>
        <dbReference type="EC" id="1.3.1.14"/>
    </reaction>
</comment>
<dbReference type="OrthoDB" id="9802377at2"/>
<dbReference type="GO" id="GO:0004589">
    <property type="term" value="F:dihydroorotate dehydrogenase (NAD+) activity"/>
    <property type="evidence" value="ECO:0007669"/>
    <property type="project" value="UniProtKB-EC"/>
</dbReference>
<keyword evidence="8 15" id="KW-0285">Flavoprotein</keyword>
<dbReference type="GO" id="GO:0044205">
    <property type="term" value="P:'de novo' UMP biosynthetic process"/>
    <property type="evidence" value="ECO:0007669"/>
    <property type="project" value="UniProtKB-UniRule"/>
</dbReference>
<dbReference type="InterPro" id="IPR013785">
    <property type="entry name" value="Aldolase_TIM"/>
</dbReference>
<dbReference type="EMBL" id="LVJH01000074">
    <property type="protein sequence ID" value="OAB33022.1"/>
    <property type="molecule type" value="Genomic_DNA"/>
</dbReference>
<comment type="subunit">
    <text evidence="7">Heterotetramer of 2 PyrK and 2 PyrD type B subunits.</text>
</comment>
<feature type="binding site" evidence="15">
    <location>
        <begin position="325"/>
        <end position="326"/>
    </location>
    <ligand>
        <name>FMN</name>
        <dbReference type="ChEBI" id="CHEBI:58210"/>
    </ligand>
</feature>
<comment type="catalytic activity">
    <reaction evidence="13 15">
        <text>(S)-dihydroorotate + a quinone = orotate + a quinol</text>
        <dbReference type="Rhea" id="RHEA:30187"/>
        <dbReference type="ChEBI" id="CHEBI:24646"/>
        <dbReference type="ChEBI" id="CHEBI:30839"/>
        <dbReference type="ChEBI" id="CHEBI:30864"/>
        <dbReference type="ChEBI" id="CHEBI:132124"/>
        <dbReference type="EC" id="1.3.5.2"/>
    </reaction>
</comment>
<dbReference type="HAMAP" id="MF_00225">
    <property type="entry name" value="DHO_dh_type2"/>
    <property type="match status" value="1"/>
</dbReference>
<dbReference type="PROSITE" id="PS00911">
    <property type="entry name" value="DHODEHASE_1"/>
    <property type="match status" value="1"/>
</dbReference>
<gene>
    <name evidence="15" type="primary">pyrD</name>
    <name evidence="17" type="ORF">PGLA_25530</name>
</gene>
<comment type="cofactor">
    <cofactor evidence="15">
        <name>FMN</name>
        <dbReference type="ChEBI" id="CHEBI:58210"/>
    </cofactor>
    <text evidence="15">Binds 1 FMN per subunit.</text>
</comment>
<comment type="pathway">
    <text evidence="5 15">Pyrimidine metabolism; UMP biosynthesis via de novo pathway; orotate from (S)-dihydroorotate (quinone route): step 1/1.</text>
</comment>
<keyword evidence="11 15" id="KW-0560">Oxidoreductase</keyword>
<accession>A0A168C3W4</accession>
<evidence type="ECO:0000256" key="13">
    <source>
        <dbReference type="ARBA" id="ARBA00048639"/>
    </source>
</evidence>
<keyword evidence="9 15" id="KW-0288">FMN</keyword>
<dbReference type="NCBIfam" id="NF003652">
    <property type="entry name" value="PRK05286.2-5"/>
    <property type="match status" value="1"/>
</dbReference>
<evidence type="ECO:0000256" key="5">
    <source>
        <dbReference type="ARBA" id="ARBA00005161"/>
    </source>
</evidence>
<comment type="subcellular location">
    <subcellularLocation>
        <location evidence="15">Cell membrane</location>
        <topology evidence="15">Peripheral membrane protein</topology>
    </subcellularLocation>
    <subcellularLocation>
        <location evidence="3">Membrane</location>
    </subcellularLocation>
</comment>
<comment type="caution">
    <text evidence="17">The sequence shown here is derived from an EMBL/GenBank/DDBJ whole genome shotgun (WGS) entry which is preliminary data.</text>
</comment>
<dbReference type="UniPathway" id="UPA00070">
    <property type="reaction ID" value="UER00945"/>
</dbReference>
<keyword evidence="10 15" id="KW-0665">Pyrimidine biosynthesis</keyword>
<evidence type="ECO:0000256" key="7">
    <source>
        <dbReference type="ARBA" id="ARBA00011669"/>
    </source>
</evidence>
<evidence type="ECO:0000256" key="11">
    <source>
        <dbReference type="ARBA" id="ARBA00023002"/>
    </source>
</evidence>
<dbReference type="GO" id="GO:0106430">
    <property type="term" value="F:dihydroorotate dehydrogenase (quinone) activity"/>
    <property type="evidence" value="ECO:0007669"/>
    <property type="project" value="UniProtKB-EC"/>
</dbReference>
<evidence type="ECO:0000256" key="8">
    <source>
        <dbReference type="ARBA" id="ARBA00022630"/>
    </source>
</evidence>
<feature type="binding site" evidence="15">
    <location>
        <position position="147"/>
    </location>
    <ligand>
        <name>FMN</name>
        <dbReference type="ChEBI" id="CHEBI:58210"/>
    </ligand>
</feature>
<dbReference type="PROSITE" id="PS00912">
    <property type="entry name" value="DHODEHASE_2"/>
    <property type="match status" value="1"/>
</dbReference>
<dbReference type="STRING" id="494026.PGLA_25530"/>
<dbReference type="InterPro" id="IPR005720">
    <property type="entry name" value="Dihydroorotate_DH_cat"/>
</dbReference>
<evidence type="ECO:0000313" key="18">
    <source>
        <dbReference type="Proteomes" id="UP000076967"/>
    </source>
</evidence>
<evidence type="ECO:0000256" key="9">
    <source>
        <dbReference type="ARBA" id="ARBA00022643"/>
    </source>
</evidence>
<dbReference type="GO" id="GO:0006207">
    <property type="term" value="P:'de novo' pyrimidine nucleobase biosynthetic process"/>
    <property type="evidence" value="ECO:0007669"/>
    <property type="project" value="UniProtKB-UniRule"/>
</dbReference>
<dbReference type="CDD" id="cd04738">
    <property type="entry name" value="DHOD_2_like"/>
    <property type="match status" value="1"/>
</dbReference>
<comment type="similarity">
    <text evidence="6 15">Belongs to the dihydroorotate dehydrogenase family. Type 2 subfamily.</text>
</comment>
<sequence length="364" mass="39496">MLYRNIAKPLLFKIDAEKAHHLVVGGLHTAGSIPGAAKALHSIWGVEETSDLAVDLFGLHFPTPVGLAAGLDKNAAAVDGFSSIGFGFMEVGTVTPKGQPGNDQPRLFRLPSDEALINRMGFNNEGAEAMARRLSASQSRRIPVAINIGKNKVTPNEEAYMDYQKCIRTLYPYGDFFVVNISSPNTPDLRNLQYGSELSSLLGFIMEEMKEQSIKHDASKHILVKIAPDVSDIELESMIDVLESSGVSGVIATNTTLSREGLNHPNAKESGGLSGIPLRNRSTEIISRIYKQSRGRLPIIGSGGIFTGKDAYEKIKAGASLVEIYTALIYEGPDVNRKIHAELRKCLQQDGFNHISEAVGVDHN</sequence>
<organism evidence="17 18">
    <name type="scientific">Paenibacillus glacialis</name>
    <dbReference type="NCBI Taxonomy" id="494026"/>
    <lineage>
        <taxon>Bacteria</taxon>
        <taxon>Bacillati</taxon>
        <taxon>Bacillota</taxon>
        <taxon>Bacilli</taxon>
        <taxon>Bacillales</taxon>
        <taxon>Paenibacillaceae</taxon>
        <taxon>Paenibacillus</taxon>
    </lineage>
</organism>
<dbReference type="AlphaFoldDB" id="A0A168C3W4"/>
<feature type="binding site" evidence="15">
    <location>
        <begin position="69"/>
        <end position="73"/>
    </location>
    <ligand>
        <name>FMN</name>
        <dbReference type="ChEBI" id="CHEBI:58210"/>
    </ligand>
</feature>
<proteinExistence type="inferred from homology"/>
<dbReference type="SUPFAM" id="SSF51395">
    <property type="entry name" value="FMN-linked oxidoreductases"/>
    <property type="match status" value="1"/>
</dbReference>
<feature type="binding site" evidence="15">
    <location>
        <position position="185"/>
    </location>
    <ligand>
        <name>substrate</name>
    </ligand>
</feature>
<dbReference type="Proteomes" id="UP000076967">
    <property type="component" value="Unassembled WGS sequence"/>
</dbReference>
<evidence type="ECO:0000256" key="2">
    <source>
        <dbReference type="ARBA" id="ARBA00003616"/>
    </source>
</evidence>
<feature type="binding site" evidence="15">
    <location>
        <position position="225"/>
    </location>
    <ligand>
        <name>FMN</name>
        <dbReference type="ChEBI" id="CHEBI:58210"/>
    </ligand>
</feature>
<dbReference type="NCBIfam" id="NF003645">
    <property type="entry name" value="PRK05286.1-2"/>
    <property type="match status" value="1"/>
</dbReference>
<feature type="binding site" evidence="15">
    <location>
        <position position="180"/>
    </location>
    <ligand>
        <name>substrate</name>
    </ligand>
</feature>
<evidence type="ECO:0000313" key="17">
    <source>
        <dbReference type="EMBL" id="OAB33022.1"/>
    </source>
</evidence>
<feature type="binding site" evidence="15">
    <location>
        <begin position="118"/>
        <end position="122"/>
    </location>
    <ligand>
        <name>substrate</name>
    </ligand>
</feature>
<evidence type="ECO:0000256" key="14">
    <source>
        <dbReference type="ARBA" id="ARBA00048996"/>
    </source>
</evidence>
<evidence type="ECO:0000256" key="15">
    <source>
        <dbReference type="HAMAP-Rule" id="MF_00225"/>
    </source>
</evidence>
<comment type="function">
    <text evidence="1 15">Catalyzes the conversion of dihydroorotate to orotate with quinone as electron acceptor.</text>
</comment>
<dbReference type="PANTHER" id="PTHR48109:SF4">
    <property type="entry name" value="DIHYDROOROTATE DEHYDROGENASE (QUINONE), MITOCHONDRIAL"/>
    <property type="match status" value="1"/>
</dbReference>
<evidence type="ECO:0000256" key="10">
    <source>
        <dbReference type="ARBA" id="ARBA00022975"/>
    </source>
</evidence>
<reference evidence="17 18" key="1">
    <citation type="submission" date="2016-03" db="EMBL/GenBank/DDBJ databases">
        <title>Draft genome sequence of Paenibacillus glacialis DSM 22343.</title>
        <authorList>
            <person name="Shin S.-K."/>
            <person name="Yi H."/>
        </authorList>
    </citation>
    <scope>NUCLEOTIDE SEQUENCE [LARGE SCALE GENOMIC DNA]</scope>
    <source>
        <strain evidence="17 18">DSM 22343</strain>
    </source>
</reference>
<feature type="binding site" evidence="15">
    <location>
        <position position="304"/>
    </location>
    <ligand>
        <name>FMN</name>
        <dbReference type="ChEBI" id="CHEBI:58210"/>
    </ligand>
</feature>
<evidence type="ECO:0000256" key="6">
    <source>
        <dbReference type="ARBA" id="ARBA00005359"/>
    </source>
</evidence>
<dbReference type="GO" id="GO:0005886">
    <property type="term" value="C:plasma membrane"/>
    <property type="evidence" value="ECO:0007669"/>
    <property type="project" value="UniProtKB-SubCell"/>
</dbReference>
<dbReference type="NCBIfam" id="TIGR01036">
    <property type="entry name" value="pyrD_sub2"/>
    <property type="match status" value="1"/>
</dbReference>
<evidence type="ECO:0000256" key="1">
    <source>
        <dbReference type="ARBA" id="ARBA00003125"/>
    </source>
</evidence>
<keyword evidence="15" id="KW-1003">Cell membrane</keyword>
<dbReference type="GO" id="GO:0005737">
    <property type="term" value="C:cytoplasm"/>
    <property type="evidence" value="ECO:0007669"/>
    <property type="project" value="InterPro"/>
</dbReference>
<dbReference type="Gene3D" id="3.20.20.70">
    <property type="entry name" value="Aldolase class I"/>
    <property type="match status" value="1"/>
</dbReference>
<feature type="binding site" evidence="15">
    <location>
        <position position="180"/>
    </location>
    <ligand>
        <name>FMN</name>
        <dbReference type="ChEBI" id="CHEBI:58210"/>
    </ligand>
</feature>
<comment type="subunit">
    <text evidence="15">Monomer.</text>
</comment>
<dbReference type="Pfam" id="PF01180">
    <property type="entry name" value="DHO_dh"/>
    <property type="match status" value="1"/>
</dbReference>